<protein>
    <recommendedName>
        <fullName evidence="4">Lipoprotein</fullName>
    </recommendedName>
</protein>
<feature type="signal peptide" evidence="1">
    <location>
        <begin position="1"/>
        <end position="20"/>
    </location>
</feature>
<gene>
    <name evidence="2" type="ORF">FJR47_05490</name>
</gene>
<keyword evidence="3" id="KW-1185">Reference proteome</keyword>
<dbReference type="KEGG" id="suln:FJR47_05490"/>
<evidence type="ECO:0000313" key="2">
    <source>
        <dbReference type="EMBL" id="QFR43381.1"/>
    </source>
</evidence>
<evidence type="ECO:0000313" key="3">
    <source>
        <dbReference type="Proteomes" id="UP000326061"/>
    </source>
</evidence>
<dbReference type="AlphaFoldDB" id="A0AAJ4A3S7"/>
<dbReference type="PROSITE" id="PS51257">
    <property type="entry name" value="PROKAR_LIPOPROTEIN"/>
    <property type="match status" value="1"/>
</dbReference>
<organism evidence="2 3">
    <name type="scientific">Sulfurimonas xiamenensis</name>
    <dbReference type="NCBI Taxonomy" id="2590021"/>
    <lineage>
        <taxon>Bacteria</taxon>
        <taxon>Pseudomonadati</taxon>
        <taxon>Campylobacterota</taxon>
        <taxon>Epsilonproteobacteria</taxon>
        <taxon>Campylobacterales</taxon>
        <taxon>Sulfurimonadaceae</taxon>
        <taxon>Sulfurimonas</taxon>
    </lineage>
</organism>
<feature type="chain" id="PRO_5042608388" description="Lipoprotein" evidence="1">
    <location>
        <begin position="21"/>
        <end position="200"/>
    </location>
</feature>
<proteinExistence type="predicted"/>
<sequence length="200" mass="22396">MKSKIVIFLFIFLITGCAFHSEPKDNLEFHQISQLSELAGVYKNKGNPSSYLSWIIWPDIGEITPASKETTSSNIRHEDIELIEVIPKNNSLTVKAISKGCSIFEKIYILGQDFKIKDGKIIIRKEAHLLSRGGDDVLLGPSYEDITLGLDSSKHAKSRSLGYAAGLVLMIFPMAVSDTSDIRYDRVSNKPQNYKNCNNR</sequence>
<accession>A0AAJ4A3S7</accession>
<evidence type="ECO:0000256" key="1">
    <source>
        <dbReference type="SAM" id="SignalP"/>
    </source>
</evidence>
<name>A0AAJ4A3S7_9BACT</name>
<dbReference type="Proteomes" id="UP000326061">
    <property type="component" value="Chromosome"/>
</dbReference>
<reference evidence="3" key="1">
    <citation type="submission" date="2019-06" db="EMBL/GenBank/DDBJ databases">
        <title>Sulfurimonas gotlandica sp. nov., a chemoautotrophic and psychrotolerant epsilonproteobacterium isolated from a pelagic redoxcline, and an emended description of the genus Sulfurimonas.</title>
        <authorList>
            <person name="Wang S."/>
            <person name="Jiang L."/>
            <person name="Shao Z."/>
        </authorList>
    </citation>
    <scope>NUCLEOTIDE SEQUENCE [LARGE SCALE GENOMIC DNA]</scope>
    <source>
        <strain evidence="3">1-1N</strain>
    </source>
</reference>
<dbReference type="EMBL" id="CP041166">
    <property type="protein sequence ID" value="QFR43381.1"/>
    <property type="molecule type" value="Genomic_DNA"/>
</dbReference>
<evidence type="ECO:0008006" key="4">
    <source>
        <dbReference type="Google" id="ProtNLM"/>
    </source>
</evidence>
<dbReference type="RefSeq" id="WP_152299444.1">
    <property type="nucleotide sequence ID" value="NZ_CP041166.1"/>
</dbReference>
<keyword evidence="1" id="KW-0732">Signal</keyword>